<reference evidence="2 3" key="1">
    <citation type="submission" date="2006-04" db="EMBL/GenBank/DDBJ databases">
        <authorList>
            <person name="Nierman W.C."/>
        </authorList>
    </citation>
    <scope>NUCLEOTIDE SEQUENCE [LARGE SCALE GENOMIC DNA]</scope>
    <source>
        <strain evidence="2 3">DW4/3-1</strain>
    </source>
</reference>
<sequence>MGDAVVPALPGAARGDLFHGDAARNRTHELAQVAPDTLFLIHEGHACAWSGSGRRHRALGHVLGQVRVSGLTGLFLRPSWQVDALMRAIHAGHVAELAADAGVRVDVRHQLVRQIQFAPVAEGGHGAAAQLGHGGHPLLVQEVRQPLQHVLHDAEAMVHDGGAHLHGGGPQGDELGRVAPVRDAADARDGQPATLRMAGELGQQVQGDGLHRGAAVAAVGGGIPHAGQRHHPVQVHPHDGLDGVDEGERWHTGPDRGLAGLQDVAHVGRQLDDDGHPGELHGPPGNLLQHLGLRAHGRAHAALTHAVRTAEVELQQVRAGVLGALNDFPPLLLRLHHERGDEGVLRKALLHLEHLPEVHLQGAVGDELDVVEPHQPGVAVVDATEAARHVDDGVAQRLPHGAAPAGIEGPHHLVTGVGGRRRGQPERIRTADPAELDRQVSHRLHSPARYRWMSRTASFASATALTTSLPPLTQSPPLQTFGLPVRWVSGSTFTRPRSSSATPAKARATCVARSWPMATATRSVGSVSPAPGRGLPSARNASRIATTRPSSRRISTGCRFSRSRTPSRRAASSSWT</sequence>
<protein>
    <submittedName>
        <fullName evidence="2">Uncharacterized protein</fullName>
    </submittedName>
</protein>
<accession>Q099I3</accession>
<dbReference type="Proteomes" id="UP000032702">
    <property type="component" value="Unassembled WGS sequence"/>
</dbReference>
<gene>
    <name evidence="2" type="ORF">STIAU_3365</name>
</gene>
<dbReference type="AlphaFoldDB" id="Q099I3"/>
<dbReference type="EMBL" id="AAMD01000017">
    <property type="protein sequence ID" value="EAU68447.1"/>
    <property type="molecule type" value="Genomic_DNA"/>
</dbReference>
<name>Q099I3_STIAD</name>
<evidence type="ECO:0000313" key="2">
    <source>
        <dbReference type="EMBL" id="EAU68447.1"/>
    </source>
</evidence>
<proteinExistence type="predicted"/>
<organism evidence="2 3">
    <name type="scientific">Stigmatella aurantiaca (strain DW4/3-1)</name>
    <dbReference type="NCBI Taxonomy" id="378806"/>
    <lineage>
        <taxon>Bacteria</taxon>
        <taxon>Pseudomonadati</taxon>
        <taxon>Myxococcota</taxon>
        <taxon>Myxococcia</taxon>
        <taxon>Myxococcales</taxon>
        <taxon>Cystobacterineae</taxon>
        <taxon>Archangiaceae</taxon>
        <taxon>Stigmatella</taxon>
    </lineage>
</organism>
<evidence type="ECO:0000256" key="1">
    <source>
        <dbReference type="SAM" id="MobiDB-lite"/>
    </source>
</evidence>
<feature type="compositionally biased region" description="Polar residues" evidence="1">
    <location>
        <begin position="539"/>
        <end position="554"/>
    </location>
</feature>
<evidence type="ECO:0000313" key="3">
    <source>
        <dbReference type="Proteomes" id="UP000032702"/>
    </source>
</evidence>
<feature type="region of interest" description="Disordered" evidence="1">
    <location>
        <begin position="522"/>
        <end position="576"/>
    </location>
</feature>
<comment type="caution">
    <text evidence="2">The sequence shown here is derived from an EMBL/GenBank/DDBJ whole genome shotgun (WGS) entry which is preliminary data.</text>
</comment>